<evidence type="ECO:0000313" key="1">
    <source>
        <dbReference type="EMBL" id="AMD89365.1"/>
    </source>
</evidence>
<organism evidence="1 2">
    <name type="scientific">Desulfovibrio fairfieldensis</name>
    <dbReference type="NCBI Taxonomy" id="44742"/>
    <lineage>
        <taxon>Bacteria</taxon>
        <taxon>Pseudomonadati</taxon>
        <taxon>Thermodesulfobacteriota</taxon>
        <taxon>Desulfovibrionia</taxon>
        <taxon>Desulfovibrionales</taxon>
        <taxon>Desulfovibrionaceae</taxon>
        <taxon>Desulfovibrio</taxon>
    </lineage>
</organism>
<dbReference type="KEGG" id="dfi:AXF13_04125"/>
<gene>
    <name evidence="1" type="ORF">AXF13_04125</name>
</gene>
<accession>A0A0X8JIC3</accession>
<evidence type="ECO:0000313" key="2">
    <source>
        <dbReference type="Proteomes" id="UP000069241"/>
    </source>
</evidence>
<sequence length="151" mass="16459">MSQSLSTPVPSPRPSLPDFSALAAKLQETAQALLAFCPAGRDGGNAADTSSPTPGAASGETRTYLLPDFAVKEEKCLLEECGAGDWQEALHMVRGKLEVLSCLMRHFDEEEEVDGFFLNQIVENLMSQPLDMLNRLCSLVADFQEPEPEDK</sequence>
<keyword evidence="2" id="KW-1185">Reference proteome</keyword>
<dbReference type="RefSeq" id="WP_062251752.1">
    <property type="nucleotide sequence ID" value="NZ_CP014229.1"/>
</dbReference>
<dbReference type="AlphaFoldDB" id="A0A0X8JIC3"/>
<dbReference type="Proteomes" id="UP000069241">
    <property type="component" value="Chromosome"/>
</dbReference>
<name>A0A0X8JIC3_9BACT</name>
<protein>
    <submittedName>
        <fullName evidence="1">Uncharacterized protein</fullName>
    </submittedName>
</protein>
<proteinExistence type="predicted"/>
<dbReference type="EMBL" id="CP014229">
    <property type="protein sequence ID" value="AMD89365.1"/>
    <property type="molecule type" value="Genomic_DNA"/>
</dbReference>
<reference evidence="2" key="1">
    <citation type="submission" date="2016-02" db="EMBL/GenBank/DDBJ databases">
        <authorList>
            <person name="Holder M.E."/>
            <person name="Ajami N.J."/>
            <person name="Petrosino J.F."/>
        </authorList>
    </citation>
    <scope>NUCLEOTIDE SEQUENCE [LARGE SCALE GENOMIC DNA]</scope>
    <source>
        <strain evidence="2">CCUG 45958</strain>
    </source>
</reference>